<comment type="similarity">
    <text evidence="2">Belongs to the krueppel C2H2-type zinc-finger protein family.</text>
</comment>
<evidence type="ECO:0000256" key="8">
    <source>
        <dbReference type="ARBA" id="ARBA00023125"/>
    </source>
</evidence>
<dbReference type="Gene3D" id="3.30.160.60">
    <property type="entry name" value="Classic Zinc Finger"/>
    <property type="match status" value="21"/>
</dbReference>
<feature type="domain" description="C2H2-type" evidence="13">
    <location>
        <begin position="520"/>
        <end position="547"/>
    </location>
</feature>
<keyword evidence="6" id="KW-0862">Zinc</keyword>
<dbReference type="InterPro" id="IPR013087">
    <property type="entry name" value="Znf_C2H2_type"/>
</dbReference>
<dbReference type="SMART" id="SM00431">
    <property type="entry name" value="SCAN"/>
    <property type="match status" value="3"/>
</dbReference>
<accession>A0ABM3Z7D9</accession>
<sequence length="1474" mass="169703">MNRARRSPVASERLVRGRKMEVQDSTGCQAGKREPARGSVQTMATQEYLKGFTTSQIKEEPEEGLDRLCEIQKRETLRAPYLDGRNSPPSQSSPENNTRPPFSRKADLHQWSLRGKAASETLPGLGCMEVPKFYEGLDSPLEVKEELVEEGKLSVVLQCQRFRQFCYEEAEGPQKVFGQLWDLCCQWLKPERHSKEQILELVILEQFLMILPLEMQNWVREQCPETGSQAVALAEDFLWRLPQGAEQREDLVDLHHEPSNSELDPLDIVKVEVPMDGDRSSDHQHYFFGEVTDLPEGMYSSRRMKATFDSPPRSQKVPLKEKLHKCQYCGKLSDCRAHLIIHERTHTGEKPHKCSACGKSFTRKESLIIHERFHTGEKPYKCSLCGKTFSDKIGRLIHERTHTGEKPYKCSECGKSFGTHCNLLRHRRVHTGEKPYHCSDCGQSFRYRPQLVIHEGTHKGEKPYKCADCGETFSQTRHLVIHKWTHTGERPHQCAVCSKSFNQKSDLITHTRTHTGEKPYVCSDCGKSFISSCQLRKHERIHTGEKPYQCAECGKCFTYSSHLTTHQRTHTGRKMEAKDSLGSQAGKREPARGSVQTMATQEYLNGFTTSQIKQEPEEGLDQLCEIQKRETLRAPYLDGRNSPPSQSSPENNTRPPFSRKADLHQRSLRGKAASKTLPGLGCMEVPKFYEGLDSPVEMKEELVEEGKLSVVLQCQRFRQFRYEEAEGPQKVFGHLWDLCCQWLKPECHSKEQILELVILEQFLMILPLEMQNWVREQCPETGSQAVALAEDFLRRLPQGEEQREDLTDLQHEPSNSELDPLDIVKVEVPMDGDRRKMEVWDSAGCQAGKRMTARGSIQTAATQKYLNGFTTSQIKEEPEEGLDQLCEIQKRETLRAPYLDGRNFPPSQSSPENNTRPPFSRKADLHQRSLRGKAASETLPGLGCMEVPKFYEGLDSPVEMKEELVEEGKLSVVLQCQRFRQFRYEEAEGPQKVFGQLWDLCCQWLKPERHSKEQILELVILEQFLMILPLEMQNWVREQCPETGSQAVALAEDFLWRLPQGEEQREDLADLCREPSELDPLDIVKVEVPMNGDRGSDHQQYFLGEVTDLPEGMYNSRSMKVTSDSPPKNQKVPLKEKLHKCQYCEKISDCRAHLIIHERTHTGEKPYKCSLCGKTFSDKIRHLIHERIHTREKLYKCSECRKSFDTRCNLLRHRRVHTGEKPYCCSDCGQSFRYKPQLVIHKGTHKGEKPYKCADCGETFSQMRHLVIHKWTHTGEWPHKCAICSKSFNQKLDFIAHTRTHTGEKPYVCSDCGKSFISSCQLKKHERIHTGEKPYQCAECGKCFSYSYHFTMHKRIHTGEKPYRCPDCGKCFISSSHFTTHKRTHTGEKPYQCTYCGNSFIQRSQLAKHERSHMGEKPFICSECGKSFPQSQGLKKHMRTHTGEKPYGCLRCEKMFSSSFNLSRHQKIHAREKL</sequence>
<organism evidence="15 16">
    <name type="scientific">Pantherophis guttatus</name>
    <name type="common">Corn snake</name>
    <name type="synonym">Elaphe guttata</name>
    <dbReference type="NCBI Taxonomy" id="94885"/>
    <lineage>
        <taxon>Eukaryota</taxon>
        <taxon>Metazoa</taxon>
        <taxon>Chordata</taxon>
        <taxon>Craniata</taxon>
        <taxon>Vertebrata</taxon>
        <taxon>Euteleostomi</taxon>
        <taxon>Lepidosauria</taxon>
        <taxon>Squamata</taxon>
        <taxon>Bifurcata</taxon>
        <taxon>Unidentata</taxon>
        <taxon>Episquamata</taxon>
        <taxon>Toxicofera</taxon>
        <taxon>Serpentes</taxon>
        <taxon>Colubroidea</taxon>
        <taxon>Colubridae</taxon>
        <taxon>Colubrinae</taxon>
        <taxon>Pantherophis</taxon>
    </lineage>
</organism>
<dbReference type="InterPro" id="IPR036236">
    <property type="entry name" value="Znf_C2H2_sf"/>
</dbReference>
<dbReference type="CDD" id="cd07936">
    <property type="entry name" value="SCAN"/>
    <property type="match status" value="3"/>
</dbReference>
<feature type="domain" description="C2H2-type" evidence="13">
    <location>
        <begin position="1167"/>
        <end position="1194"/>
    </location>
</feature>
<proteinExistence type="inferred from homology"/>
<comment type="subcellular location">
    <subcellularLocation>
        <location evidence="1">Nucleus</location>
    </subcellularLocation>
</comment>
<evidence type="ECO:0000256" key="3">
    <source>
        <dbReference type="ARBA" id="ARBA00022723"/>
    </source>
</evidence>
<dbReference type="Proteomes" id="UP001652622">
    <property type="component" value="Unplaced"/>
</dbReference>
<keyword evidence="5 11" id="KW-0863">Zinc-finger</keyword>
<dbReference type="PANTHER" id="PTHR24399:SF54">
    <property type="entry name" value="GASTRULA ZINC FINGER PROTEIN XLCGF26.1-LIKE-RELATED"/>
    <property type="match status" value="1"/>
</dbReference>
<evidence type="ECO:0000256" key="2">
    <source>
        <dbReference type="ARBA" id="ARBA00006991"/>
    </source>
</evidence>
<evidence type="ECO:0000256" key="12">
    <source>
        <dbReference type="SAM" id="MobiDB-lite"/>
    </source>
</evidence>
<feature type="region of interest" description="Disordered" evidence="12">
    <location>
        <begin position="78"/>
        <end position="103"/>
    </location>
</feature>
<feature type="domain" description="C2H2-type" evidence="13">
    <location>
        <begin position="1195"/>
        <end position="1222"/>
    </location>
</feature>
<dbReference type="Gene3D" id="1.10.4020.10">
    <property type="entry name" value="DNA breaking-rejoining enzymes"/>
    <property type="match status" value="3"/>
</dbReference>
<evidence type="ECO:0000256" key="9">
    <source>
        <dbReference type="ARBA" id="ARBA00023163"/>
    </source>
</evidence>
<evidence type="ECO:0000256" key="5">
    <source>
        <dbReference type="ARBA" id="ARBA00022771"/>
    </source>
</evidence>
<feature type="domain" description="C2H2-type" evidence="13">
    <location>
        <begin position="1139"/>
        <end position="1166"/>
    </location>
</feature>
<feature type="domain" description="C2H2-type" evidence="13">
    <location>
        <begin position="548"/>
        <end position="575"/>
    </location>
</feature>
<feature type="domain" description="SCAN box" evidence="14">
    <location>
        <begin position="715"/>
        <end position="796"/>
    </location>
</feature>
<feature type="domain" description="SCAN box" evidence="14">
    <location>
        <begin position="160"/>
        <end position="237"/>
    </location>
</feature>
<feature type="compositionally biased region" description="Low complexity" evidence="12">
    <location>
        <begin position="86"/>
        <end position="97"/>
    </location>
</feature>
<dbReference type="PROSITE" id="PS50157">
    <property type="entry name" value="ZINC_FINGER_C2H2_2"/>
    <property type="match status" value="21"/>
</dbReference>
<keyword evidence="4" id="KW-0677">Repeat</keyword>
<gene>
    <name evidence="16" type="primary">LOC117663162</name>
</gene>
<feature type="region of interest" description="Disordered" evidence="12">
    <location>
        <begin position="1"/>
        <end position="40"/>
    </location>
</feature>
<evidence type="ECO:0000313" key="16">
    <source>
        <dbReference type="RefSeq" id="XP_060544281.1"/>
    </source>
</evidence>
<dbReference type="InterPro" id="IPR038269">
    <property type="entry name" value="SCAN_sf"/>
</dbReference>
<dbReference type="GeneID" id="117663162"/>
<feature type="domain" description="C2H2-type" evidence="13">
    <location>
        <begin position="324"/>
        <end position="351"/>
    </location>
</feature>
<feature type="domain" description="C2H2-type" evidence="13">
    <location>
        <begin position="1391"/>
        <end position="1418"/>
    </location>
</feature>
<dbReference type="RefSeq" id="XP_060544281.1">
    <property type="nucleotide sequence ID" value="XM_060688298.1"/>
</dbReference>
<reference evidence="16" key="1">
    <citation type="submission" date="2025-08" db="UniProtKB">
        <authorList>
            <consortium name="RefSeq"/>
        </authorList>
    </citation>
    <scope>IDENTIFICATION</scope>
    <source>
        <tissue evidence="16">Blood</tissue>
    </source>
</reference>
<feature type="domain" description="C2H2-type" evidence="13">
    <location>
        <begin position="436"/>
        <end position="463"/>
    </location>
</feature>
<evidence type="ECO:0000256" key="10">
    <source>
        <dbReference type="ARBA" id="ARBA00023242"/>
    </source>
</evidence>
<feature type="domain" description="C2H2-type" evidence="13">
    <location>
        <begin position="380"/>
        <end position="407"/>
    </location>
</feature>
<feature type="domain" description="C2H2-type" evidence="13">
    <location>
        <begin position="1419"/>
        <end position="1446"/>
    </location>
</feature>
<keyword evidence="10" id="KW-0539">Nucleus</keyword>
<name>A0ABM3Z7D9_PANGU</name>
<dbReference type="SMART" id="SM00355">
    <property type="entry name" value="ZnF_C2H2"/>
    <property type="match status" value="21"/>
</dbReference>
<feature type="compositionally biased region" description="Polar residues" evidence="12">
    <location>
        <begin position="905"/>
        <end position="917"/>
    </location>
</feature>
<feature type="compositionally biased region" description="Basic and acidic residues" evidence="12">
    <location>
        <begin position="13"/>
        <end position="22"/>
    </location>
</feature>
<feature type="domain" description="C2H2-type" evidence="13">
    <location>
        <begin position="1307"/>
        <end position="1334"/>
    </location>
</feature>
<evidence type="ECO:0000256" key="1">
    <source>
        <dbReference type="ARBA" id="ARBA00004123"/>
    </source>
</evidence>
<evidence type="ECO:0000259" key="13">
    <source>
        <dbReference type="PROSITE" id="PS50157"/>
    </source>
</evidence>
<feature type="region of interest" description="Disordered" evidence="12">
    <location>
        <begin position="896"/>
        <end position="932"/>
    </location>
</feature>
<dbReference type="Pfam" id="PF02023">
    <property type="entry name" value="SCAN"/>
    <property type="match status" value="3"/>
</dbReference>
<feature type="domain" description="C2H2-type" evidence="13">
    <location>
        <begin position="1447"/>
        <end position="1474"/>
    </location>
</feature>
<feature type="domain" description="C2H2-type" evidence="13">
    <location>
        <begin position="464"/>
        <end position="491"/>
    </location>
</feature>
<keyword evidence="9" id="KW-0804">Transcription</keyword>
<feature type="domain" description="C2H2-type" evidence="13">
    <location>
        <begin position="1363"/>
        <end position="1390"/>
    </location>
</feature>
<keyword evidence="7" id="KW-0805">Transcription regulation</keyword>
<feature type="domain" description="C2H2-type" evidence="13">
    <location>
        <begin position="492"/>
        <end position="519"/>
    </location>
</feature>
<dbReference type="PROSITE" id="PS50804">
    <property type="entry name" value="SCAN_BOX"/>
    <property type="match status" value="3"/>
</dbReference>
<feature type="domain" description="C2H2-type" evidence="13">
    <location>
        <begin position="1335"/>
        <end position="1362"/>
    </location>
</feature>
<feature type="domain" description="C2H2-type" evidence="13">
    <location>
        <begin position="1279"/>
        <end position="1306"/>
    </location>
</feature>
<dbReference type="PROSITE" id="PS00028">
    <property type="entry name" value="ZINC_FINGER_C2H2_1"/>
    <property type="match status" value="19"/>
</dbReference>
<dbReference type="SUPFAM" id="SSF47353">
    <property type="entry name" value="Retrovirus capsid dimerization domain-like"/>
    <property type="match status" value="3"/>
</dbReference>
<evidence type="ECO:0000256" key="6">
    <source>
        <dbReference type="ARBA" id="ARBA00022833"/>
    </source>
</evidence>
<feature type="domain" description="SCAN box" evidence="14">
    <location>
        <begin position="977"/>
        <end position="1054"/>
    </location>
</feature>
<dbReference type="SUPFAM" id="SSF57667">
    <property type="entry name" value="beta-beta-alpha zinc fingers"/>
    <property type="match status" value="12"/>
</dbReference>
<evidence type="ECO:0000313" key="15">
    <source>
        <dbReference type="Proteomes" id="UP001652622"/>
    </source>
</evidence>
<feature type="region of interest" description="Disordered" evidence="12">
    <location>
        <begin position="567"/>
        <end position="599"/>
    </location>
</feature>
<keyword evidence="15" id="KW-1185">Reference proteome</keyword>
<dbReference type="InterPro" id="IPR003309">
    <property type="entry name" value="SCAN_dom"/>
</dbReference>
<dbReference type="PANTHER" id="PTHR24399">
    <property type="entry name" value="ZINC FINGER AND BTB DOMAIN-CONTAINING"/>
    <property type="match status" value="1"/>
</dbReference>
<feature type="region of interest" description="Disordered" evidence="12">
    <location>
        <begin position="633"/>
        <end position="670"/>
    </location>
</feature>
<evidence type="ECO:0000256" key="11">
    <source>
        <dbReference type="PROSITE-ProRule" id="PRU00042"/>
    </source>
</evidence>
<protein>
    <submittedName>
        <fullName evidence="16">Uncharacterized protein LOC117663162 isoform X1</fullName>
    </submittedName>
</protein>
<evidence type="ECO:0000256" key="4">
    <source>
        <dbReference type="ARBA" id="ARBA00022737"/>
    </source>
</evidence>
<feature type="compositionally biased region" description="Low complexity" evidence="12">
    <location>
        <begin position="641"/>
        <end position="652"/>
    </location>
</feature>
<keyword evidence="3" id="KW-0479">Metal-binding</keyword>
<feature type="domain" description="C2H2-type" evidence="13">
    <location>
        <begin position="1223"/>
        <end position="1250"/>
    </location>
</feature>
<dbReference type="Pfam" id="PF00096">
    <property type="entry name" value="zf-C2H2"/>
    <property type="match status" value="15"/>
</dbReference>
<evidence type="ECO:0000256" key="7">
    <source>
        <dbReference type="ARBA" id="ARBA00023015"/>
    </source>
</evidence>
<evidence type="ECO:0000259" key="14">
    <source>
        <dbReference type="PROSITE" id="PS50804"/>
    </source>
</evidence>
<keyword evidence="8" id="KW-0238">DNA-binding</keyword>
<feature type="domain" description="C2H2-type" evidence="13">
    <location>
        <begin position="352"/>
        <end position="379"/>
    </location>
</feature>
<feature type="domain" description="C2H2-type" evidence="13">
    <location>
        <begin position="408"/>
        <end position="435"/>
    </location>
</feature>
<feature type="domain" description="C2H2-type" evidence="13">
    <location>
        <begin position="1251"/>
        <end position="1278"/>
    </location>
</feature>